<dbReference type="KEGG" id="mhe:MHC_01160"/>
<dbReference type="AlphaFoldDB" id="H6N626"/>
<dbReference type="HOGENOM" id="CLU_098620_0_0_14"/>
<keyword evidence="3" id="KW-1185">Reference proteome</keyword>
<name>H6N626_MYCHN</name>
<dbReference type="STRING" id="1111676.MHC_01160"/>
<accession>H6N626</accession>
<evidence type="ECO:0000256" key="1">
    <source>
        <dbReference type="SAM" id="MobiDB-lite"/>
    </source>
</evidence>
<gene>
    <name evidence="2" type="ordered locus">MHC_01160</name>
</gene>
<sequence>MSSSLLAKVTLGALGAGTATTGVIYFGKGFLVSEHVKTTTSIRELLKSVHPYKRLISESLKGDSTEWKATWQTYRDKYKDKDSNPFSLVNETVKSSDANAPSEFMSQCSSISKEHVVDGNDAKYQAVLNYCTRDALINDWIAERNSNKALLSETSEEAGKWKESWQKYKNANTDKEQSKDKWNLSDWGSKHSDADAPESFKKECKKRYEAKTEASSEDDYLNVLNWCTKTV</sequence>
<protein>
    <submittedName>
        <fullName evidence="2">Uncharacterized protein</fullName>
    </submittedName>
</protein>
<evidence type="ECO:0000313" key="3">
    <source>
        <dbReference type="Proteomes" id="UP000009135"/>
    </source>
</evidence>
<proteinExistence type="predicted"/>
<dbReference type="EMBL" id="CP003199">
    <property type="protein sequence ID" value="AEW45098.1"/>
    <property type="molecule type" value="Genomic_DNA"/>
</dbReference>
<evidence type="ECO:0000313" key="2">
    <source>
        <dbReference type="EMBL" id="AEW45098.1"/>
    </source>
</evidence>
<dbReference type="OrthoDB" id="9829567at2"/>
<organism evidence="2 3">
    <name type="scientific">Mycoplasma haemocanis (strain Illinois)</name>
    <dbReference type="NCBI Taxonomy" id="1111676"/>
    <lineage>
        <taxon>Bacteria</taxon>
        <taxon>Bacillati</taxon>
        <taxon>Mycoplasmatota</taxon>
        <taxon>Mollicutes</taxon>
        <taxon>Mycoplasmataceae</taxon>
        <taxon>Mycoplasma</taxon>
    </lineage>
</organism>
<feature type="region of interest" description="Disordered" evidence="1">
    <location>
        <begin position="169"/>
        <end position="199"/>
    </location>
</feature>
<dbReference type="Proteomes" id="UP000009135">
    <property type="component" value="Chromosome"/>
</dbReference>
<reference evidence="2 3" key="1">
    <citation type="journal article" date="2012" name="J. Bacteriol.">
        <title>Complete genome sequence of Mycoplasma haemocanis strain Illinois.</title>
        <authorList>
            <person name="do Nascimento N.C."/>
            <person name="Guimaraes A.M."/>
            <person name="Santos A.P."/>
            <person name="Sanmiguel P.J."/>
            <person name="Messick J.B."/>
        </authorList>
    </citation>
    <scope>NUCLEOTIDE SEQUENCE [LARGE SCALE GENOMIC DNA]</scope>
    <source>
        <strain evidence="2 3">Illinois</strain>
    </source>
</reference>